<evidence type="ECO:0000256" key="2">
    <source>
        <dbReference type="ARBA" id="ARBA00022723"/>
    </source>
</evidence>
<dbReference type="CDD" id="cd03528">
    <property type="entry name" value="Rieske_RO_ferredoxin"/>
    <property type="match status" value="1"/>
</dbReference>
<evidence type="ECO:0000256" key="1">
    <source>
        <dbReference type="ARBA" id="ARBA00022714"/>
    </source>
</evidence>
<organism evidence="6 7">
    <name type="scientific">Luteococcus sanguinis</name>
    <dbReference type="NCBI Taxonomy" id="174038"/>
    <lineage>
        <taxon>Bacteria</taxon>
        <taxon>Bacillati</taxon>
        <taxon>Actinomycetota</taxon>
        <taxon>Actinomycetes</taxon>
        <taxon>Propionibacteriales</taxon>
        <taxon>Propionibacteriaceae</taxon>
        <taxon>Luteococcus</taxon>
    </lineage>
</organism>
<evidence type="ECO:0000256" key="4">
    <source>
        <dbReference type="ARBA" id="ARBA00023014"/>
    </source>
</evidence>
<name>A0ABW1X0I2_9ACTN</name>
<dbReference type="PANTHER" id="PTHR21496:SF23">
    <property type="entry name" value="3-PHENYLPROPIONATE_CINNAMIC ACID DIOXYGENASE FERREDOXIN SUBUNIT"/>
    <property type="match status" value="1"/>
</dbReference>
<keyword evidence="2" id="KW-0479">Metal-binding</keyword>
<accession>A0ABW1X0I2</accession>
<dbReference type="RefSeq" id="WP_343884398.1">
    <property type="nucleotide sequence ID" value="NZ_BAAAKI010000002.1"/>
</dbReference>
<gene>
    <name evidence="6" type="ORF">ACFP57_01655</name>
</gene>
<keyword evidence="4" id="KW-0411">Iron-sulfur</keyword>
<evidence type="ECO:0000313" key="7">
    <source>
        <dbReference type="Proteomes" id="UP001596266"/>
    </source>
</evidence>
<comment type="caution">
    <text evidence="6">The sequence shown here is derived from an EMBL/GenBank/DDBJ whole genome shotgun (WGS) entry which is preliminary data.</text>
</comment>
<evidence type="ECO:0000313" key="6">
    <source>
        <dbReference type="EMBL" id="MFC6395702.1"/>
    </source>
</evidence>
<keyword evidence="3" id="KW-0408">Iron</keyword>
<protein>
    <submittedName>
        <fullName evidence="6">Non-heme iron oxygenase ferredoxin subunit</fullName>
    </submittedName>
</protein>
<dbReference type="EMBL" id="JBHSUA010000007">
    <property type="protein sequence ID" value="MFC6395702.1"/>
    <property type="molecule type" value="Genomic_DNA"/>
</dbReference>
<sequence length="121" mass="12733">MSPVDVCALDELGDLPLAVSAGDIELAIVKVGGEVFAITNECSHGKVELSEGDVDQTSCSIECYLHGSTFDLRTGRALNLPATQPVPVYPTQVSDGRVLVDLDNPIDTNDSAAVAAFEKEN</sequence>
<feature type="domain" description="Rieske" evidence="5">
    <location>
        <begin position="4"/>
        <end position="100"/>
    </location>
</feature>
<dbReference type="Pfam" id="PF00355">
    <property type="entry name" value="Rieske"/>
    <property type="match status" value="1"/>
</dbReference>
<dbReference type="InterPro" id="IPR017941">
    <property type="entry name" value="Rieske_2Fe-2S"/>
</dbReference>
<dbReference type="PROSITE" id="PS51296">
    <property type="entry name" value="RIESKE"/>
    <property type="match status" value="1"/>
</dbReference>
<dbReference type="PANTHER" id="PTHR21496">
    <property type="entry name" value="FERREDOXIN-RELATED"/>
    <property type="match status" value="1"/>
</dbReference>
<reference evidence="7" key="1">
    <citation type="journal article" date="2019" name="Int. J. Syst. Evol. Microbiol.">
        <title>The Global Catalogue of Microorganisms (GCM) 10K type strain sequencing project: providing services to taxonomists for standard genome sequencing and annotation.</title>
        <authorList>
            <consortium name="The Broad Institute Genomics Platform"/>
            <consortium name="The Broad Institute Genome Sequencing Center for Infectious Disease"/>
            <person name="Wu L."/>
            <person name="Ma J."/>
        </authorList>
    </citation>
    <scope>NUCLEOTIDE SEQUENCE [LARGE SCALE GENOMIC DNA]</scope>
    <source>
        <strain evidence="7">CGMCC 1.15277</strain>
    </source>
</reference>
<dbReference type="SUPFAM" id="SSF50022">
    <property type="entry name" value="ISP domain"/>
    <property type="match status" value="1"/>
</dbReference>
<keyword evidence="1" id="KW-0001">2Fe-2S</keyword>
<evidence type="ECO:0000259" key="5">
    <source>
        <dbReference type="PROSITE" id="PS51296"/>
    </source>
</evidence>
<evidence type="ECO:0000256" key="3">
    <source>
        <dbReference type="ARBA" id="ARBA00023004"/>
    </source>
</evidence>
<dbReference type="Gene3D" id="2.102.10.10">
    <property type="entry name" value="Rieske [2Fe-2S] iron-sulphur domain"/>
    <property type="match status" value="1"/>
</dbReference>
<proteinExistence type="predicted"/>
<keyword evidence="7" id="KW-1185">Reference proteome</keyword>
<dbReference type="InterPro" id="IPR036922">
    <property type="entry name" value="Rieske_2Fe-2S_sf"/>
</dbReference>
<dbReference type="Proteomes" id="UP001596266">
    <property type="component" value="Unassembled WGS sequence"/>
</dbReference>